<protein>
    <submittedName>
        <fullName evidence="1">Uncharacterized protein</fullName>
    </submittedName>
</protein>
<dbReference type="Proteomes" id="UP001065298">
    <property type="component" value="Chromosome 6"/>
</dbReference>
<reference evidence="1" key="1">
    <citation type="submission" date="2022-06" db="EMBL/GenBank/DDBJ databases">
        <title>Fusarium solani species complex genomes reveal bases of compartmentalisation and animal pathogenesis.</title>
        <authorList>
            <person name="Tsai I.J."/>
        </authorList>
    </citation>
    <scope>NUCLEOTIDE SEQUENCE</scope>
    <source>
        <strain evidence="1">Fu6.1</strain>
    </source>
</reference>
<evidence type="ECO:0000313" key="2">
    <source>
        <dbReference type="Proteomes" id="UP001065298"/>
    </source>
</evidence>
<name>A0ACC0QTR2_9HYPO</name>
<evidence type="ECO:0000313" key="1">
    <source>
        <dbReference type="EMBL" id="KAI8665957.1"/>
    </source>
</evidence>
<dbReference type="EMBL" id="CM046508">
    <property type="protein sequence ID" value="KAI8665957.1"/>
    <property type="molecule type" value="Genomic_DNA"/>
</dbReference>
<comment type="caution">
    <text evidence="1">The sequence shown here is derived from an EMBL/GenBank/DDBJ whole genome shotgun (WGS) entry which is preliminary data.</text>
</comment>
<proteinExistence type="predicted"/>
<accession>A0ACC0QTR2</accession>
<organism evidence="1 2">
    <name type="scientific">Fusarium keratoplasticum</name>
    <dbReference type="NCBI Taxonomy" id="1328300"/>
    <lineage>
        <taxon>Eukaryota</taxon>
        <taxon>Fungi</taxon>
        <taxon>Dikarya</taxon>
        <taxon>Ascomycota</taxon>
        <taxon>Pezizomycotina</taxon>
        <taxon>Sordariomycetes</taxon>
        <taxon>Hypocreomycetidae</taxon>
        <taxon>Hypocreales</taxon>
        <taxon>Nectriaceae</taxon>
        <taxon>Fusarium</taxon>
        <taxon>Fusarium solani species complex</taxon>
    </lineage>
</organism>
<gene>
    <name evidence="1" type="ORF">NCS57_00818800</name>
</gene>
<sequence>MPFDDIAPDLEIDYSIADSTCGDNSDSQDDERPFLLSSDSEEPGQDSDVEVMENRPQRSPYASDIVALRFSPSQTLRIPRQFLEKTPLAARLARCEPPNELDLGSIQFDAGHVIVNFLVTGKYQCLEPWGTTAAGKYSSEFRTALRVYMAAESLGLTDLFNVAQEEVKKAGDKLSFPQVVDNVHFLDPFHAHFPWIGEYVQSRMVSFWENTTVEQATKMTSDVLGPSNLHKILISGLLKMKASSRWLPEHESTIRDMQTPEGRVEEDLAPHSQMVEKLKIANEKMLKLAAELKTVGVFQEGIKEKSGPSSSPKQQGEPRLQMPEVTLLQTPDLPPKKGVKEIEQEAVLEQCELRSLMSKSLDREETPLGFSWADQKCLNLLEQKSHRRADVLNAKRDWDRIDLQQQKADAAFKDAISNQPLEQQTIALIGLGTIGLSFAALHLRYSNANLRLYDVRDDLEHHISTLLPVYLESVKKEATETLSVQQLISTGRLSICSTIEEACSNATIVQEQGPDKIEFKQSNWASVIKHAPANAHLWSSTSGICASKQVEHLEDKTRVLVVHPFNPPHIMPLIEVVPSPHTAPERTQFAMDYFNSLGSGHRPVKINKETQGFVGNRLAFALFREACHLVANDVVSVEDLDTIMENSLAPRWAVAGPFKTYNSAGGTGGIGAFMHHLAGTMEACWDDVGDITFKGTSAGASAPRPSISAESEDWTEKVSRQTEEAYGRPTADSLAERDRNLQKIIQAQPSKR</sequence>
<keyword evidence="2" id="KW-1185">Reference proteome</keyword>